<keyword evidence="1" id="KW-1133">Transmembrane helix</keyword>
<name>A0A2X4X2H4_9NOCA</name>
<keyword evidence="4" id="KW-1185">Reference proteome</keyword>
<feature type="transmembrane region" description="Helical" evidence="1">
    <location>
        <begin position="218"/>
        <end position="239"/>
    </location>
</feature>
<feature type="transmembrane region" description="Helical" evidence="1">
    <location>
        <begin position="12"/>
        <end position="33"/>
    </location>
</feature>
<evidence type="ECO:0000313" key="3">
    <source>
        <dbReference type="EMBL" id="SQI33565.1"/>
    </source>
</evidence>
<feature type="transmembrane region" description="Helical" evidence="1">
    <location>
        <begin position="146"/>
        <end position="165"/>
    </location>
</feature>
<keyword evidence="1" id="KW-0812">Transmembrane</keyword>
<reference evidence="3 4" key="1">
    <citation type="submission" date="2018-06" db="EMBL/GenBank/DDBJ databases">
        <authorList>
            <consortium name="Pathogen Informatics"/>
            <person name="Doyle S."/>
        </authorList>
    </citation>
    <scope>NUCLEOTIDE SEQUENCE [LARGE SCALE GENOMIC DNA]</scope>
    <source>
        <strain evidence="3 4">NCTC10994</strain>
    </source>
</reference>
<accession>A0A2X4X2H4</accession>
<feature type="transmembrane region" description="Helical" evidence="1">
    <location>
        <begin position="83"/>
        <end position="104"/>
    </location>
</feature>
<feature type="transmembrane region" description="Helical" evidence="1">
    <location>
        <begin position="177"/>
        <end position="198"/>
    </location>
</feature>
<evidence type="ECO:0000256" key="1">
    <source>
        <dbReference type="PROSITE-ProRule" id="PRU00244"/>
    </source>
</evidence>
<proteinExistence type="predicted"/>
<feature type="transmembrane region" description="Helical" evidence="1">
    <location>
        <begin position="116"/>
        <end position="134"/>
    </location>
</feature>
<dbReference type="RefSeq" id="WP_072701136.1">
    <property type="nucleotide sequence ID" value="NZ_JAFBBL010000001.1"/>
</dbReference>
<dbReference type="GO" id="GO:0016020">
    <property type="term" value="C:membrane"/>
    <property type="evidence" value="ECO:0007669"/>
    <property type="project" value="UniProtKB-UniRule"/>
</dbReference>
<dbReference type="EMBL" id="LS483468">
    <property type="protein sequence ID" value="SQI33565.1"/>
    <property type="molecule type" value="Genomic_DNA"/>
</dbReference>
<dbReference type="KEGG" id="rcr:NCTC10994_02608"/>
<dbReference type="PANTHER" id="PTHR35152">
    <property type="entry name" value="DOMAIN SIGNALLING PROTEIN, PUTATIVE (AFU_ORTHOLOGUE AFUA_5G11310)-RELATED"/>
    <property type="match status" value="1"/>
</dbReference>
<feature type="domain" description="MHYT" evidence="2">
    <location>
        <begin position="10"/>
        <end position="201"/>
    </location>
</feature>
<dbReference type="STRING" id="1219011.GCA_001895045_02605"/>
<dbReference type="PANTHER" id="PTHR35152:SF1">
    <property type="entry name" value="DOMAIN SIGNALLING PROTEIN, PUTATIVE (AFU_ORTHOLOGUE AFUA_5G11310)-RELATED"/>
    <property type="match status" value="1"/>
</dbReference>
<dbReference type="PROSITE" id="PS50924">
    <property type="entry name" value="MHYT"/>
    <property type="match status" value="1"/>
</dbReference>
<dbReference type="Pfam" id="PF03707">
    <property type="entry name" value="MHYT"/>
    <property type="match status" value="2"/>
</dbReference>
<sequence>MVEGLQLFTMGPWVIMLAYLTSAIGVFVGVTSVRKVRTSLTDRARNFWLAVACLVIGGVGVWLAQFLPMAGFAIQGSVVRYDLVTIIFSMLLALVTAFVALVIATPSDGGSAKPGPAALVLGAGVAAVPFAIMWSVRTQGEVSFDTLFVVGAVLFAFVTAAGFMWQVQRADTWPKRVIGGALAGAAVMGVHFLAAASIQVTPDATTPAPAGIEVFSILFPLFVAGLVLLVVPIVAVLLAPDRVAAKLEREVDEWNAEAFRSPSR</sequence>
<dbReference type="Proteomes" id="UP000249091">
    <property type="component" value="Chromosome 1"/>
</dbReference>
<protein>
    <submittedName>
        <fullName evidence="3">Signalling protein</fullName>
    </submittedName>
</protein>
<dbReference type="AlphaFoldDB" id="A0A2X4X2H4"/>
<dbReference type="InterPro" id="IPR005330">
    <property type="entry name" value="MHYT_dom"/>
</dbReference>
<keyword evidence="1" id="KW-0472">Membrane</keyword>
<feature type="transmembrane region" description="Helical" evidence="1">
    <location>
        <begin position="45"/>
        <end position="63"/>
    </location>
</feature>
<evidence type="ECO:0000313" key="4">
    <source>
        <dbReference type="Proteomes" id="UP000249091"/>
    </source>
</evidence>
<evidence type="ECO:0000259" key="2">
    <source>
        <dbReference type="PROSITE" id="PS50924"/>
    </source>
</evidence>
<gene>
    <name evidence="3" type="ORF">NCTC10994_02608</name>
</gene>
<organism evidence="3 4">
    <name type="scientific">Rhodococcus coprophilus</name>
    <dbReference type="NCBI Taxonomy" id="38310"/>
    <lineage>
        <taxon>Bacteria</taxon>
        <taxon>Bacillati</taxon>
        <taxon>Actinomycetota</taxon>
        <taxon>Actinomycetes</taxon>
        <taxon>Mycobacteriales</taxon>
        <taxon>Nocardiaceae</taxon>
        <taxon>Rhodococcus</taxon>
    </lineage>
</organism>